<dbReference type="SUPFAM" id="SSF52467">
    <property type="entry name" value="DHS-like NAD/FAD-binding domain"/>
    <property type="match status" value="1"/>
</dbReference>
<keyword evidence="1" id="KW-0472">Membrane</keyword>
<keyword evidence="1" id="KW-0812">Transmembrane</keyword>
<dbReference type="Gene3D" id="3.40.50.1220">
    <property type="entry name" value="TPP-binding domain"/>
    <property type="match status" value="1"/>
</dbReference>
<dbReference type="AlphaFoldDB" id="H1YIC7"/>
<evidence type="ECO:0000313" key="3">
    <source>
        <dbReference type="Proteomes" id="UP000002774"/>
    </source>
</evidence>
<organism evidence="2 3">
    <name type="scientific">Mucilaginibacter paludis DSM 18603</name>
    <dbReference type="NCBI Taxonomy" id="714943"/>
    <lineage>
        <taxon>Bacteria</taxon>
        <taxon>Pseudomonadati</taxon>
        <taxon>Bacteroidota</taxon>
        <taxon>Sphingobacteriia</taxon>
        <taxon>Sphingobacteriales</taxon>
        <taxon>Sphingobacteriaceae</taxon>
        <taxon>Mucilaginibacter</taxon>
    </lineage>
</organism>
<accession>H1YIC7</accession>
<dbReference type="RefSeq" id="WP_008508024.1">
    <property type="nucleotide sequence ID" value="NZ_CM001403.1"/>
</dbReference>
<gene>
    <name evidence="2" type="ORF">Mucpa_3441</name>
</gene>
<dbReference type="InterPro" id="IPR029035">
    <property type="entry name" value="DHS-like_NAD/FAD-binding_dom"/>
</dbReference>
<evidence type="ECO:0000313" key="2">
    <source>
        <dbReference type="EMBL" id="EHQ27540.1"/>
    </source>
</evidence>
<proteinExistence type="predicted"/>
<dbReference type="STRING" id="714943.Mucpa_3441"/>
<dbReference type="Proteomes" id="UP000002774">
    <property type="component" value="Chromosome"/>
</dbReference>
<reference evidence="2" key="1">
    <citation type="submission" date="2011-09" db="EMBL/GenBank/DDBJ databases">
        <title>The permanent draft genome of Mucilaginibacter paludis DSM 18603.</title>
        <authorList>
            <consortium name="US DOE Joint Genome Institute (JGI-PGF)"/>
            <person name="Lucas S."/>
            <person name="Han J."/>
            <person name="Lapidus A."/>
            <person name="Bruce D."/>
            <person name="Goodwin L."/>
            <person name="Pitluck S."/>
            <person name="Peters L."/>
            <person name="Kyrpides N."/>
            <person name="Mavromatis K."/>
            <person name="Ivanova N."/>
            <person name="Mikhailova N."/>
            <person name="Held B."/>
            <person name="Detter J.C."/>
            <person name="Tapia R."/>
            <person name="Han C."/>
            <person name="Land M."/>
            <person name="Hauser L."/>
            <person name="Markowitz V."/>
            <person name="Cheng J.-F."/>
            <person name="Hugenholtz P."/>
            <person name="Woyke T."/>
            <person name="Wu D."/>
            <person name="Tindall B."/>
            <person name="Brambilla E."/>
            <person name="Klenk H.-P."/>
            <person name="Eisen J.A."/>
        </authorList>
    </citation>
    <scope>NUCLEOTIDE SEQUENCE [LARGE SCALE GENOMIC DNA]</scope>
    <source>
        <strain evidence="2">DSM 18603</strain>
    </source>
</reference>
<name>H1YIC7_9SPHI</name>
<dbReference type="OrthoDB" id="1688888at2"/>
<keyword evidence="1" id="KW-1133">Transmembrane helix</keyword>
<evidence type="ECO:0000256" key="1">
    <source>
        <dbReference type="SAM" id="Phobius"/>
    </source>
</evidence>
<keyword evidence="3" id="KW-1185">Reference proteome</keyword>
<protein>
    <submittedName>
        <fullName evidence="2">Uncharacterized protein</fullName>
    </submittedName>
</protein>
<feature type="transmembrane region" description="Helical" evidence="1">
    <location>
        <begin position="399"/>
        <end position="424"/>
    </location>
</feature>
<dbReference type="EMBL" id="CM001403">
    <property type="protein sequence ID" value="EHQ27540.1"/>
    <property type="molecule type" value="Genomic_DNA"/>
</dbReference>
<dbReference type="eggNOG" id="COG0846">
    <property type="taxonomic scope" value="Bacteria"/>
</dbReference>
<dbReference type="HOGENOM" id="CLU_027194_0_0_10"/>
<sequence>MIENLTTLSYSLYHNKGVYALFLGSGISRNAGIPTGWEIVVDQISQLAALNKESISGTAEDWYREKYKKEPDYSEILEAITHTQEERVNALRPYFEPNNEEFEEKLKQPTIAHRQIAQLVKKGIIKVIVTTNFDRLIENALKDEGIEPVVISNPNHIDNVQPLIHNPITVIKINGDYLDTKFLNIKSELSSYDAQMENLVRYVFENFGLITSGWSAAWDVAIVDLLKSSNKFRYGNYFTFKGKATKELESLSAFRKGVLLQITDADKFFQELNENIEALESLQLQHPLTADLALAKLKKFVAKDEFRISLHDLILTEANDSSMYLNQLQYPQPTLDALKIELEVGITKMNTLSILLVNGIYWGKSQHRFIWTKAFSKFLYPPDNARSYSMWSNFQKFPLLYLTYVIGLSALVAGDFSLLHDILFMKKWSKYSEKDEPLLEDIYAEKVIEKDWFNQMNKTNHHTPFSEFLFNKLKPIFEPLIPNESDYINYFDYFEYTFSLAFISQSGDNWTPLGRFAWRMKSMYKRETIVHRKIKEAEEKKDEFELSNNTLFKNYGEYLLINTKLMNYLDGIHFR</sequence>
<dbReference type="Pfam" id="PF13289">
    <property type="entry name" value="SIR2_2"/>
    <property type="match status" value="1"/>
</dbReference>